<feature type="transmembrane region" description="Helical" evidence="2">
    <location>
        <begin position="36"/>
        <end position="55"/>
    </location>
</feature>
<evidence type="ECO:0000313" key="4">
    <source>
        <dbReference type="Proteomes" id="UP000009168"/>
    </source>
</evidence>
<dbReference type="Proteomes" id="UP000009168">
    <property type="component" value="Unassembled WGS sequence"/>
</dbReference>
<feature type="transmembrane region" description="Helical" evidence="2">
    <location>
        <begin position="61"/>
        <end position="77"/>
    </location>
</feature>
<keyword evidence="1" id="KW-0175">Coiled coil</keyword>
<protein>
    <submittedName>
        <fullName evidence="3">Transmembrane protein, putative</fullName>
    </submittedName>
</protein>
<keyword evidence="4" id="KW-1185">Reference proteome</keyword>
<keyword evidence="2 3" id="KW-0812">Transmembrane</keyword>
<feature type="transmembrane region" description="Helical" evidence="2">
    <location>
        <begin position="151"/>
        <end position="178"/>
    </location>
</feature>
<evidence type="ECO:0000256" key="2">
    <source>
        <dbReference type="SAM" id="Phobius"/>
    </source>
</evidence>
<accession>I7M6W5</accession>
<dbReference type="KEGG" id="tet:TTHERM_00059000"/>
<dbReference type="EMBL" id="GG662853">
    <property type="protein sequence ID" value="EAR87387.2"/>
    <property type="molecule type" value="Genomic_DNA"/>
</dbReference>
<sequence length="920" mass="108617">MRYQSLNPLNQLFLYFKNFEDELHFLETISNKKLRFMSWKIFCFFTTIFPIIQIIYDEHNYIYLTVSGISFCFLLGFQYARYYICLLQCFAIQIMVQIFIGIYYSSQLSIVNNNNHVTIIAQIILCMLLLDSQIFIIEFTQALVFTAIQLIYINPFSAVLCVSQITIVLLILCLKYFFYRVVRQLYIFSQNFSKWEHIVDSVMPINYLITNFEVRTHNIQIYSQNRKVREMGIRNSDELKDWLEKLIIINDSKMINKRQITMKNHLLNRHNQLLKDAKNLNKIRDKINENQIVFAELEDETTYRFEMTPIFMAESPLLLIAFEDITQYQKSSKKKNEQLNLCSMIFDNLKSISCKLEQTLHTSLSQKIHPKLIEIQKISSYFINQLFTFVDVPRDIPLQTFKFKDVFSQIQSLFQCYHYQIEDNVNDLNVKSNILLMKYCLISLFSCFENSRHQVQITLKNICNKYIMFEIQLLGNYQVDLFKRMNLSSNDFSSRKQISIFQQFVQKISPQEIQISFNSEQNKTKIFLCMYINLEEKTYEKTQNWINFINKGQPILIQTPTKNEQPNLSEMLNGVNSINHSYITTLSQFFLNEKTTQNTQTTPKYRKISLQNNIRKFSKEYSRKRNASISLHSPKNEILEQYTRFNQIGAIENNLSEIKSIASASNIYDELKQSNNIQLANALNSNKKLKIQTDSQIPKHAFSNKFIKSDIENGLIVHSPKSNSPANQDFVDLLNNINKKQSKDEINMKNSYLSDSFKSQLVEHKNDLDIEGQQNRIKEFTLNRQQQQSKQFDQQNFQENNYNSNSNNNYIPPHFCQEQKNVQTVQLHNNNQNYQASINFDRQQYASTSSITYLSQKINDESIVFCNGVNSLSNSICQFDNSINYQFQNNNINFQDRNKFQSLSPSKLFQQQYQQQVQIM</sequence>
<name>I7M6W5_TETTS</name>
<feature type="coiled-coil region" evidence="1">
    <location>
        <begin position="270"/>
        <end position="300"/>
    </location>
</feature>
<evidence type="ECO:0000256" key="1">
    <source>
        <dbReference type="SAM" id="Coils"/>
    </source>
</evidence>
<reference evidence="4" key="1">
    <citation type="journal article" date="2006" name="PLoS Biol.">
        <title>Macronuclear genome sequence of the ciliate Tetrahymena thermophila, a model eukaryote.</title>
        <authorList>
            <person name="Eisen J.A."/>
            <person name="Coyne R.S."/>
            <person name="Wu M."/>
            <person name="Wu D."/>
            <person name="Thiagarajan M."/>
            <person name="Wortman J.R."/>
            <person name="Badger J.H."/>
            <person name="Ren Q."/>
            <person name="Amedeo P."/>
            <person name="Jones K.M."/>
            <person name="Tallon L.J."/>
            <person name="Delcher A.L."/>
            <person name="Salzberg S.L."/>
            <person name="Silva J.C."/>
            <person name="Haas B.J."/>
            <person name="Majoros W.H."/>
            <person name="Farzad M."/>
            <person name="Carlton J.M."/>
            <person name="Smith R.K. Jr."/>
            <person name="Garg J."/>
            <person name="Pearlman R.E."/>
            <person name="Karrer K.M."/>
            <person name="Sun L."/>
            <person name="Manning G."/>
            <person name="Elde N.C."/>
            <person name="Turkewitz A.P."/>
            <person name="Asai D.J."/>
            <person name="Wilkes D.E."/>
            <person name="Wang Y."/>
            <person name="Cai H."/>
            <person name="Collins K."/>
            <person name="Stewart B.A."/>
            <person name="Lee S.R."/>
            <person name="Wilamowska K."/>
            <person name="Weinberg Z."/>
            <person name="Ruzzo W.L."/>
            <person name="Wloga D."/>
            <person name="Gaertig J."/>
            <person name="Frankel J."/>
            <person name="Tsao C.-C."/>
            <person name="Gorovsky M.A."/>
            <person name="Keeling P.J."/>
            <person name="Waller R.F."/>
            <person name="Patron N.J."/>
            <person name="Cherry J.M."/>
            <person name="Stover N.A."/>
            <person name="Krieger C.J."/>
            <person name="del Toro C."/>
            <person name="Ryder H.F."/>
            <person name="Williamson S.C."/>
            <person name="Barbeau R.A."/>
            <person name="Hamilton E.P."/>
            <person name="Orias E."/>
        </authorList>
    </citation>
    <scope>NUCLEOTIDE SEQUENCE [LARGE SCALE GENOMIC DNA]</scope>
    <source>
        <strain evidence="4">SB210</strain>
    </source>
</reference>
<keyword evidence="2" id="KW-1133">Transmembrane helix</keyword>
<feature type="transmembrane region" description="Helical" evidence="2">
    <location>
        <begin position="84"/>
        <end position="104"/>
    </location>
</feature>
<organism evidence="3 4">
    <name type="scientific">Tetrahymena thermophila (strain SB210)</name>
    <dbReference type="NCBI Taxonomy" id="312017"/>
    <lineage>
        <taxon>Eukaryota</taxon>
        <taxon>Sar</taxon>
        <taxon>Alveolata</taxon>
        <taxon>Ciliophora</taxon>
        <taxon>Intramacronucleata</taxon>
        <taxon>Oligohymenophorea</taxon>
        <taxon>Hymenostomatida</taxon>
        <taxon>Tetrahymenina</taxon>
        <taxon>Tetrahymenidae</taxon>
        <taxon>Tetrahymena</taxon>
    </lineage>
</organism>
<keyword evidence="2" id="KW-0472">Membrane</keyword>
<gene>
    <name evidence="3" type="ORF">TTHERM_00059000</name>
</gene>
<dbReference type="AlphaFoldDB" id="I7M6W5"/>
<dbReference type="InParanoid" id="I7M6W5"/>
<evidence type="ECO:0000313" key="3">
    <source>
        <dbReference type="EMBL" id="EAR87387.2"/>
    </source>
</evidence>
<proteinExistence type="predicted"/>
<dbReference type="RefSeq" id="XP_001007632.2">
    <property type="nucleotide sequence ID" value="XM_001007632.2"/>
</dbReference>
<feature type="transmembrane region" description="Helical" evidence="2">
    <location>
        <begin position="116"/>
        <end position="139"/>
    </location>
</feature>
<dbReference type="GeneID" id="7829535"/>